<comment type="caution">
    <text evidence="2">The sequence shown here is derived from an EMBL/GenBank/DDBJ whole genome shotgun (WGS) entry which is preliminary data.</text>
</comment>
<evidence type="ECO:0000313" key="3">
    <source>
        <dbReference type="Proteomes" id="UP000257074"/>
    </source>
</evidence>
<evidence type="ECO:0000313" key="2">
    <source>
        <dbReference type="EMBL" id="RDX07886.1"/>
    </source>
</evidence>
<sequence length="61" mass="6920">MDVVSNVARAGADDDPWEVTSVKMRRSTKRAVKLYAVEHDKTMQSVLEEALQRLLAEKSMK</sequence>
<feature type="domain" description="Antitoxin-like ribbon-helix-helix" evidence="1">
    <location>
        <begin position="29"/>
        <end position="59"/>
    </location>
</feature>
<dbReference type="InterPro" id="IPR013321">
    <property type="entry name" value="Arc_rbn_hlx_hlx"/>
</dbReference>
<dbReference type="InterPro" id="IPR010985">
    <property type="entry name" value="Ribbon_hlx_hlx"/>
</dbReference>
<dbReference type="EMBL" id="NJNR01000036">
    <property type="protein sequence ID" value="RDX07886.1"/>
    <property type="molecule type" value="Genomic_DNA"/>
</dbReference>
<dbReference type="InterPro" id="IPR046765">
    <property type="entry name" value="Antitox_RHH"/>
</dbReference>
<protein>
    <recommendedName>
        <fullName evidence="1">Antitoxin-like ribbon-helix-helix domain-containing protein</fullName>
    </recommendedName>
</protein>
<gene>
    <name evidence="2" type="ORF">CE169_07030</name>
</gene>
<proteinExistence type="predicted"/>
<dbReference type="Pfam" id="PF20605">
    <property type="entry name" value="Antitox_RHH"/>
    <property type="match status" value="1"/>
</dbReference>
<name>A0A3D8TYX2_BIFLN</name>
<accession>A0A3D8TYX2</accession>
<dbReference type="Gene3D" id="1.10.1220.10">
    <property type="entry name" value="Met repressor-like"/>
    <property type="match status" value="1"/>
</dbReference>
<dbReference type="Proteomes" id="UP000257074">
    <property type="component" value="Unassembled WGS sequence"/>
</dbReference>
<dbReference type="RefSeq" id="WP_058101876.1">
    <property type="nucleotide sequence ID" value="NZ_CAXVKO010000005.1"/>
</dbReference>
<reference evidence="2 3" key="1">
    <citation type="journal article" date="2017" name="Anaerobe">
        <title>Quantification, isolation and characterization of Bifidobacterium from the vaginal microbiomes of reproductive aged women.</title>
        <authorList>
            <person name="Freitas A.C."/>
            <person name="Hill J.E."/>
        </authorList>
    </citation>
    <scope>NUCLEOTIDE SEQUENCE [LARGE SCALE GENOMIC DNA]</scope>
    <source>
        <strain evidence="2 3">N6D05</strain>
    </source>
</reference>
<dbReference type="SUPFAM" id="SSF47598">
    <property type="entry name" value="Ribbon-helix-helix"/>
    <property type="match status" value="1"/>
</dbReference>
<dbReference type="GO" id="GO:0006355">
    <property type="term" value="P:regulation of DNA-templated transcription"/>
    <property type="evidence" value="ECO:0007669"/>
    <property type="project" value="InterPro"/>
</dbReference>
<evidence type="ECO:0000259" key="1">
    <source>
        <dbReference type="Pfam" id="PF20605"/>
    </source>
</evidence>
<organism evidence="2 3">
    <name type="scientific">Bifidobacterium longum</name>
    <dbReference type="NCBI Taxonomy" id="216816"/>
    <lineage>
        <taxon>Bacteria</taxon>
        <taxon>Bacillati</taxon>
        <taxon>Actinomycetota</taxon>
        <taxon>Actinomycetes</taxon>
        <taxon>Bifidobacteriales</taxon>
        <taxon>Bifidobacteriaceae</taxon>
        <taxon>Bifidobacterium</taxon>
    </lineage>
</organism>
<dbReference type="AlphaFoldDB" id="A0A3D8TYX2"/>